<dbReference type="GO" id="GO:0016791">
    <property type="term" value="F:phosphatase activity"/>
    <property type="evidence" value="ECO:0007669"/>
    <property type="project" value="TreeGrafter"/>
</dbReference>
<dbReference type="GO" id="GO:0008803">
    <property type="term" value="F:bis(5'-nucleosyl)-tetraphosphatase (symmetrical) activity"/>
    <property type="evidence" value="ECO:0007669"/>
    <property type="project" value="TreeGrafter"/>
</dbReference>
<geneLocation type="plasmid" evidence="2">
    <name>unnamed1</name>
</geneLocation>
<dbReference type="KEGG" id="geh:HYN69_18390"/>
<accession>A0A2S0US04</accession>
<reference evidence="2 3" key="1">
    <citation type="submission" date="2018-04" db="EMBL/GenBank/DDBJ databases">
        <title>Genome sequencing of Gemmobacter.</title>
        <authorList>
            <person name="Yi H."/>
            <person name="Baek M.-G."/>
        </authorList>
    </citation>
    <scope>NUCLEOTIDE SEQUENCE [LARGE SCALE GENOMIC DNA]</scope>
    <source>
        <strain evidence="2 3">HYN0069</strain>
        <plasmid evidence="3">Plasmid unnamed1</plasmid>
    </source>
</reference>
<sequence>MIAGLGFLDRFRRKPAHDSVRIVDLGRMEQPVYAIGDVHGCRALLALALDAIRQDADVLGKAPKIILLGDVIDRGEDSAGVLDDLTRVSREKMPTVVLGNHERMMLSFLRDPLKAWDWLQQGGFETLRSYGLVLSPTEKPNARRLMQMLQAHIPDHHIDWLQGLAHGYRLQVNAKTYVLTHAGLDAARPVEAQSEAAVLWGHNVSPEYPGLCMVQGHIVVDRPLLSDCLIRIDTGAHVSGRLSVLRLSDGRPPSVMSFGGKTL</sequence>
<dbReference type="Proteomes" id="UP000244496">
    <property type="component" value="Plasmid unnamed1"/>
</dbReference>
<keyword evidence="2" id="KW-0614">Plasmid</keyword>
<feature type="domain" description="Calcineurin-like phosphoesterase" evidence="1">
    <location>
        <begin position="31"/>
        <end position="202"/>
    </location>
</feature>
<dbReference type="PANTHER" id="PTHR42850:SF4">
    <property type="entry name" value="ZINC-DEPENDENT ENDOPOLYPHOSPHATASE"/>
    <property type="match status" value="1"/>
</dbReference>
<dbReference type="GO" id="GO:0110154">
    <property type="term" value="P:RNA decapping"/>
    <property type="evidence" value="ECO:0007669"/>
    <property type="project" value="TreeGrafter"/>
</dbReference>
<dbReference type="InterPro" id="IPR004843">
    <property type="entry name" value="Calcineurin-like_PHP"/>
</dbReference>
<proteinExistence type="predicted"/>
<evidence type="ECO:0000259" key="1">
    <source>
        <dbReference type="Pfam" id="PF00149"/>
    </source>
</evidence>
<dbReference type="EMBL" id="CP028919">
    <property type="protein sequence ID" value="AWB50573.1"/>
    <property type="molecule type" value="Genomic_DNA"/>
</dbReference>
<keyword evidence="3" id="KW-1185">Reference proteome</keyword>
<name>A0A2S0US04_9RHOB</name>
<dbReference type="InterPro" id="IPR029052">
    <property type="entry name" value="Metallo-depent_PP-like"/>
</dbReference>
<dbReference type="SUPFAM" id="SSF56300">
    <property type="entry name" value="Metallo-dependent phosphatases"/>
    <property type="match status" value="1"/>
</dbReference>
<dbReference type="Gene3D" id="3.60.21.10">
    <property type="match status" value="1"/>
</dbReference>
<organism evidence="2 3">
    <name type="scientific">Paragemmobacter aquarius</name>
    <dbReference type="NCBI Taxonomy" id="2169400"/>
    <lineage>
        <taxon>Bacteria</taxon>
        <taxon>Pseudomonadati</taxon>
        <taxon>Pseudomonadota</taxon>
        <taxon>Alphaproteobacteria</taxon>
        <taxon>Rhodobacterales</taxon>
        <taxon>Paracoccaceae</taxon>
        <taxon>Paragemmobacter</taxon>
    </lineage>
</organism>
<dbReference type="Pfam" id="PF00149">
    <property type="entry name" value="Metallophos"/>
    <property type="match status" value="1"/>
</dbReference>
<dbReference type="AlphaFoldDB" id="A0A2S0US04"/>
<dbReference type="InterPro" id="IPR050126">
    <property type="entry name" value="Ap4A_hydrolase"/>
</dbReference>
<evidence type="ECO:0000313" key="3">
    <source>
        <dbReference type="Proteomes" id="UP000244496"/>
    </source>
</evidence>
<dbReference type="GO" id="GO:0005737">
    <property type="term" value="C:cytoplasm"/>
    <property type="evidence" value="ECO:0007669"/>
    <property type="project" value="TreeGrafter"/>
</dbReference>
<protein>
    <recommendedName>
        <fullName evidence="1">Calcineurin-like phosphoesterase domain-containing protein</fullName>
    </recommendedName>
</protein>
<evidence type="ECO:0000313" key="2">
    <source>
        <dbReference type="EMBL" id="AWB50573.1"/>
    </source>
</evidence>
<dbReference type="PANTHER" id="PTHR42850">
    <property type="entry name" value="METALLOPHOSPHOESTERASE"/>
    <property type="match status" value="1"/>
</dbReference>
<gene>
    <name evidence="2" type="ORF">HYN69_18390</name>
</gene>